<dbReference type="Gene3D" id="3.30.70.1820">
    <property type="entry name" value="L1 transposable element, RRM domain"/>
    <property type="match status" value="1"/>
</dbReference>
<evidence type="ECO:0008006" key="3">
    <source>
        <dbReference type="Google" id="ProtNLM"/>
    </source>
</evidence>
<accession>A0AA35PVF5</accession>
<dbReference type="InterPro" id="IPR004244">
    <property type="entry name" value="Transposase_22"/>
</dbReference>
<dbReference type="PANTHER" id="PTHR11505">
    <property type="entry name" value="L1 TRANSPOSABLE ELEMENT-RELATED"/>
    <property type="match status" value="1"/>
</dbReference>
<proteinExistence type="predicted"/>
<evidence type="ECO:0000313" key="2">
    <source>
        <dbReference type="Proteomes" id="UP001178461"/>
    </source>
</evidence>
<sequence length="212" mass="25089">MAKSLKELGEMIQRSEANVRADMQDLKGEMRRMTATVEKVTKIAEHAKEVADANVNKIESLTKRISQMNDRQRRRNLKFSGISEYIGNKDLEKEMLEWLKEQGIEIEQNEIERVHRVFTSRGGSGLPRDVIMAFTREKLRDQIYKSLRQNADLQFKQRKVIVRHDFSQETLQDRKHMQQFAQALYNYKILFTWAYPATLLVFRDGRKYSILF</sequence>
<evidence type="ECO:0000313" key="1">
    <source>
        <dbReference type="EMBL" id="CAI5799433.1"/>
    </source>
</evidence>
<organism evidence="1 2">
    <name type="scientific">Podarcis lilfordi</name>
    <name type="common">Lilford's wall lizard</name>
    <dbReference type="NCBI Taxonomy" id="74358"/>
    <lineage>
        <taxon>Eukaryota</taxon>
        <taxon>Metazoa</taxon>
        <taxon>Chordata</taxon>
        <taxon>Craniata</taxon>
        <taxon>Vertebrata</taxon>
        <taxon>Euteleostomi</taxon>
        <taxon>Lepidosauria</taxon>
        <taxon>Squamata</taxon>
        <taxon>Bifurcata</taxon>
        <taxon>Unidentata</taxon>
        <taxon>Episquamata</taxon>
        <taxon>Laterata</taxon>
        <taxon>Lacertibaenia</taxon>
        <taxon>Lacertidae</taxon>
        <taxon>Podarcis</taxon>
    </lineage>
</organism>
<reference evidence="1" key="1">
    <citation type="submission" date="2022-12" db="EMBL/GenBank/DDBJ databases">
        <authorList>
            <person name="Alioto T."/>
            <person name="Alioto T."/>
            <person name="Gomez Garrido J."/>
        </authorList>
    </citation>
    <scope>NUCLEOTIDE SEQUENCE</scope>
</reference>
<name>A0AA35PVF5_9SAUR</name>
<dbReference type="AlphaFoldDB" id="A0AA35PVF5"/>
<gene>
    <name evidence="1" type="ORF">PODLI_1B021850</name>
</gene>
<dbReference type="EMBL" id="OX395145">
    <property type="protein sequence ID" value="CAI5799433.1"/>
    <property type="molecule type" value="Genomic_DNA"/>
</dbReference>
<protein>
    <recommendedName>
        <fullName evidence="3">L1 transposable element RRM domain-containing protein</fullName>
    </recommendedName>
</protein>
<dbReference type="Proteomes" id="UP001178461">
    <property type="component" value="Chromosome W"/>
</dbReference>
<keyword evidence="2" id="KW-1185">Reference proteome</keyword>